<dbReference type="Gene3D" id="1.10.150.240">
    <property type="entry name" value="Putative phosphatase, domain 2"/>
    <property type="match status" value="1"/>
</dbReference>
<dbReference type="PANTHER" id="PTHR47478">
    <property type="match status" value="1"/>
</dbReference>
<dbReference type="InterPro" id="IPR052550">
    <property type="entry name" value="Pyrimidine_5'-ntase_YjjG"/>
</dbReference>
<dbReference type="EMBL" id="QNRJ01000001">
    <property type="protein sequence ID" value="RBP07928.1"/>
    <property type="molecule type" value="Genomic_DNA"/>
</dbReference>
<dbReference type="RefSeq" id="WP_113967815.1">
    <property type="nucleotide sequence ID" value="NZ_QNRJ01000001.1"/>
</dbReference>
<dbReference type="Pfam" id="PF13419">
    <property type="entry name" value="HAD_2"/>
    <property type="match status" value="1"/>
</dbReference>
<evidence type="ECO:0000313" key="2">
    <source>
        <dbReference type="Proteomes" id="UP000252118"/>
    </source>
</evidence>
<dbReference type="Gene3D" id="3.40.50.1000">
    <property type="entry name" value="HAD superfamily/HAD-like"/>
    <property type="match status" value="1"/>
</dbReference>
<proteinExistence type="predicted"/>
<evidence type="ECO:0000313" key="1">
    <source>
        <dbReference type="EMBL" id="RBP07928.1"/>
    </source>
</evidence>
<dbReference type="InterPro" id="IPR036412">
    <property type="entry name" value="HAD-like_sf"/>
</dbReference>
<dbReference type="GO" id="GO:0016787">
    <property type="term" value="F:hydrolase activity"/>
    <property type="evidence" value="ECO:0007669"/>
    <property type="project" value="UniProtKB-KW"/>
</dbReference>
<dbReference type="OrthoDB" id="25198at2"/>
<dbReference type="SFLD" id="SFLDS00003">
    <property type="entry name" value="Haloacid_Dehalogenase"/>
    <property type="match status" value="1"/>
</dbReference>
<organism evidence="1 2">
    <name type="scientific">Rossellomorea aquimaris</name>
    <dbReference type="NCBI Taxonomy" id="189382"/>
    <lineage>
        <taxon>Bacteria</taxon>
        <taxon>Bacillati</taxon>
        <taxon>Bacillota</taxon>
        <taxon>Bacilli</taxon>
        <taxon>Bacillales</taxon>
        <taxon>Bacillaceae</taxon>
        <taxon>Rossellomorea</taxon>
    </lineage>
</organism>
<dbReference type="InterPro" id="IPR041492">
    <property type="entry name" value="HAD_2"/>
</dbReference>
<dbReference type="InterPro" id="IPR006439">
    <property type="entry name" value="HAD-SF_hydro_IA"/>
</dbReference>
<accession>A0A366EZT4</accession>
<protein>
    <submittedName>
        <fullName evidence="1">2-haloacid dehalogenase/putative hydrolase of the HAD superfamily</fullName>
    </submittedName>
</protein>
<dbReference type="InterPro" id="IPR023198">
    <property type="entry name" value="PGP-like_dom2"/>
</dbReference>
<dbReference type="PANTHER" id="PTHR47478:SF1">
    <property type="entry name" value="PYRIMIDINE 5'-NUCLEOTIDASE YJJG"/>
    <property type="match status" value="1"/>
</dbReference>
<reference evidence="1 2" key="1">
    <citation type="submission" date="2018-06" db="EMBL/GenBank/DDBJ databases">
        <title>Freshwater and sediment microbial communities from various areas in North America, analyzing microbe dynamics in response to fracking.</title>
        <authorList>
            <person name="Lamendella R."/>
        </authorList>
    </citation>
    <scope>NUCLEOTIDE SEQUENCE [LARGE SCALE GENOMIC DNA]</scope>
    <source>
        <strain evidence="1 2">97B</strain>
    </source>
</reference>
<dbReference type="Proteomes" id="UP000252118">
    <property type="component" value="Unassembled WGS sequence"/>
</dbReference>
<sequence length="245" mass="28550">MEHLNLEQYDLFLFDLDDTLFDHSEAYENGLVDTIHQFHSLREIGHSEFIQTFTKHNHLLWPRFSSNELNFHEFSFLRINNALKELNVSAEKDLSLKFVKTFQSSYLERIRPYQKLNEFLFELSKSVGLGIVTNGTVFNAFEKVDRLGLCSIFPEKSVIVSEKIGFPKPNKEIFQHALNIFGSTADKTLFIGDNYFTDILGAKSLGLDTLWINRYEYECPQREKPDYILRHVDDLKNAINQNGVE</sequence>
<comment type="caution">
    <text evidence="1">The sequence shown here is derived from an EMBL/GenBank/DDBJ whole genome shotgun (WGS) entry which is preliminary data.</text>
</comment>
<keyword evidence="1" id="KW-0378">Hydrolase</keyword>
<dbReference type="NCBIfam" id="TIGR01549">
    <property type="entry name" value="HAD-SF-IA-v1"/>
    <property type="match status" value="1"/>
</dbReference>
<dbReference type="AlphaFoldDB" id="A0A366EZT4"/>
<name>A0A366EZT4_9BACI</name>
<dbReference type="InterPro" id="IPR023214">
    <property type="entry name" value="HAD_sf"/>
</dbReference>
<dbReference type="SFLD" id="SFLDG01129">
    <property type="entry name" value="C1.5:_HAD__Beta-PGM__Phosphata"/>
    <property type="match status" value="1"/>
</dbReference>
<gene>
    <name evidence="1" type="ORF">DET59_101297</name>
</gene>
<dbReference type="SUPFAM" id="SSF56784">
    <property type="entry name" value="HAD-like"/>
    <property type="match status" value="1"/>
</dbReference>